<dbReference type="RefSeq" id="XP_023179533.1">
    <property type="nucleotide sequence ID" value="XM_023323765.1"/>
</dbReference>
<dbReference type="GO" id="GO:0003724">
    <property type="term" value="F:RNA helicase activity"/>
    <property type="evidence" value="ECO:0007669"/>
    <property type="project" value="UniProtKB-EC"/>
</dbReference>
<keyword evidence="4" id="KW-0378">Hydrolase</keyword>
<sequence>MQNNTNNRYYVLKMPKDLCKPLMVGAGRANLTRVLRSYFDCDESSNQYKGLSPMTQRAQEPCDNAALSAGADGNGNLNGNELITRHVCDGVEYTYVTPLSRNTGLDFLAASIRTKDLNTVRIVVVCQYANEAAQLMQELGKRCIGCLLINEPTKASDTGIRLWNDGLLNSALVVCDDVLPHLSTCNNLIVNYLIHSSQTLPHVFQKRIQLLIPQPVKGTRVLVIRCQADIQLQHITKEQMKPAATTEQSRPSSSNDISAIKNLSINLNKTSATKELSTTDAQRSKEQPSNKAPDRVYTYNRFGIFAWSRYEQIFCYNATEMSAFDPKIKEAMQLLNIGQSRAKRVQRFAWPHAAAGRSLCVIGNESIGKTWCYLPTLCQRVLLQSPQRILDDSDCGPSCIILCATAKQGEQIANWCLGLLGKPRVDIKQVIKAFYRPSVSDVAESMKRPCGILITTAEQLIQLHQLHSKTFSIFNPVAISCVAFDGIDSIWRAGRLHCEKIIQWLMDILRFERGHSQLFVVGRLWIDLIMVALSSRLPDVLLLFEDALEATVFAGLKLELLTTSSQQYEQDILKLLVDRKEKHIVLACNGKADAARLSKLLHASNINSLIIYKTDQKTDLTCREWCEEHFPRVLVVTDDVIPKLRAENIEYLLHYEYNTWPRFKARFSMFYGSYQKIPDSPTTTSTILVRPGDVEQIWLLCDFMLKHDRYPPESYLTMLTEYRMQLEAVKPRSNMPLCRQLMSYGNCIRHTCQYRHILWDYETELPEHHPSNGEIKFEVLSNVTPAQLAVKFLENKTCKYFLNTPVTKLGERIELHYENQSNHRKHVNPELGNVCVLKINKLYQRVGVTRLDAHDRIEVKQLDAGVEFHMVDKSELLVCEKEFRDEPFEAYNLLITGLTPFNMERIWPDDAKKLVRNKFFNRLQGKQHRSFTAEVDFAFHEIIFVKNVYDADGNDLRSFVLNNIPVHMDEDVKMRLQKCISLAKPFKY</sequence>
<comment type="catalytic activity">
    <reaction evidence="7">
        <text>ATP + H2O = ADP + phosphate + H(+)</text>
        <dbReference type="Rhea" id="RHEA:13065"/>
        <dbReference type="ChEBI" id="CHEBI:15377"/>
        <dbReference type="ChEBI" id="CHEBI:15378"/>
        <dbReference type="ChEBI" id="CHEBI:30616"/>
        <dbReference type="ChEBI" id="CHEBI:43474"/>
        <dbReference type="ChEBI" id="CHEBI:456216"/>
        <dbReference type="EC" id="3.6.4.13"/>
    </reaction>
</comment>
<dbReference type="GeneID" id="111605308"/>
<evidence type="ECO:0000256" key="6">
    <source>
        <dbReference type="ARBA" id="ARBA00022840"/>
    </source>
</evidence>
<dbReference type="InterPro" id="IPR011545">
    <property type="entry name" value="DEAD/DEAH_box_helicase_dom"/>
</dbReference>
<dbReference type="SUPFAM" id="SSF63748">
    <property type="entry name" value="Tudor/PWWP/MBT"/>
    <property type="match status" value="1"/>
</dbReference>
<dbReference type="GO" id="GO:0003676">
    <property type="term" value="F:nucleic acid binding"/>
    <property type="evidence" value="ECO:0007669"/>
    <property type="project" value="InterPro"/>
</dbReference>
<keyword evidence="11" id="KW-1185">Reference proteome</keyword>
<dbReference type="InterPro" id="IPR000571">
    <property type="entry name" value="Znf_CCCH"/>
</dbReference>
<gene>
    <name evidence="12" type="primary">LOC111605308</name>
</gene>
<evidence type="ECO:0000313" key="11">
    <source>
        <dbReference type="Proteomes" id="UP000504633"/>
    </source>
</evidence>
<keyword evidence="5 12" id="KW-0347">Helicase</keyword>
<evidence type="ECO:0000256" key="3">
    <source>
        <dbReference type="ARBA" id="ARBA00022741"/>
    </source>
</evidence>
<dbReference type="EC" id="3.6.4.13" evidence="1"/>
<evidence type="ECO:0000256" key="4">
    <source>
        <dbReference type="ARBA" id="ARBA00022801"/>
    </source>
</evidence>
<evidence type="ECO:0000313" key="12">
    <source>
        <dbReference type="RefSeq" id="XP_023179533.1"/>
    </source>
</evidence>
<protein>
    <recommendedName>
        <fullName evidence="1">RNA helicase</fullName>
        <ecNumber evidence="1">3.6.4.13</ecNumber>
    </recommendedName>
</protein>
<evidence type="ECO:0000256" key="5">
    <source>
        <dbReference type="ARBA" id="ARBA00022806"/>
    </source>
</evidence>
<dbReference type="InterPro" id="IPR027417">
    <property type="entry name" value="P-loop_NTPase"/>
</dbReference>
<dbReference type="SUPFAM" id="SSF52540">
    <property type="entry name" value="P-loop containing nucleoside triphosphate hydrolases"/>
    <property type="match status" value="1"/>
</dbReference>
<dbReference type="Gene3D" id="3.40.50.300">
    <property type="entry name" value="P-loop containing nucleotide triphosphate hydrolases"/>
    <property type="match status" value="1"/>
</dbReference>
<evidence type="ECO:0000256" key="2">
    <source>
        <dbReference type="ARBA" id="ARBA00022737"/>
    </source>
</evidence>
<dbReference type="OrthoDB" id="249932at2759"/>
<keyword evidence="2" id="KW-0677">Repeat</keyword>
<dbReference type="GO" id="GO:0008270">
    <property type="term" value="F:zinc ion binding"/>
    <property type="evidence" value="ECO:0007669"/>
    <property type="project" value="UniProtKB-KW"/>
</dbReference>
<dbReference type="CTD" id="31262"/>
<feature type="zinc finger region" description="C3H1-type" evidence="8">
    <location>
        <begin position="732"/>
        <end position="759"/>
    </location>
</feature>
<dbReference type="GO" id="GO:0016787">
    <property type="term" value="F:hydrolase activity"/>
    <property type="evidence" value="ECO:0007669"/>
    <property type="project" value="UniProtKB-KW"/>
</dbReference>
<keyword evidence="3" id="KW-0547">Nucleotide-binding</keyword>
<feature type="region of interest" description="Disordered" evidence="9">
    <location>
        <begin position="273"/>
        <end position="292"/>
    </location>
</feature>
<dbReference type="PANTHER" id="PTHR22655:SF2">
    <property type="entry name" value="ATP-DEPENDENT RNA HELICASE TDRD12-RELATED"/>
    <property type="match status" value="1"/>
</dbReference>
<dbReference type="Proteomes" id="UP000504633">
    <property type="component" value="Unplaced"/>
</dbReference>
<dbReference type="AlphaFoldDB" id="A0A6J1MDL8"/>
<feature type="domain" description="C3H1-type" evidence="10">
    <location>
        <begin position="732"/>
        <end position="759"/>
    </location>
</feature>
<keyword evidence="8" id="KW-0862">Zinc</keyword>
<evidence type="ECO:0000259" key="10">
    <source>
        <dbReference type="PROSITE" id="PS50103"/>
    </source>
</evidence>
<dbReference type="GO" id="GO:0005524">
    <property type="term" value="F:ATP binding"/>
    <property type="evidence" value="ECO:0007669"/>
    <property type="project" value="UniProtKB-KW"/>
</dbReference>
<dbReference type="KEGG" id="dhe:111605308"/>
<evidence type="ECO:0000256" key="1">
    <source>
        <dbReference type="ARBA" id="ARBA00012552"/>
    </source>
</evidence>
<dbReference type="GO" id="GO:0042078">
    <property type="term" value="P:germ-line stem cell division"/>
    <property type="evidence" value="ECO:0007669"/>
    <property type="project" value="TreeGrafter"/>
</dbReference>
<dbReference type="PANTHER" id="PTHR22655">
    <property type="entry name" value="ATP-DEPENDENT RNA HELICASE TDRD12-RELATED"/>
    <property type="match status" value="1"/>
</dbReference>
<dbReference type="PROSITE" id="PS50103">
    <property type="entry name" value="ZF_C3H1"/>
    <property type="match status" value="1"/>
</dbReference>
<organism evidence="11 12">
    <name type="scientific">Drosophila hydei</name>
    <name type="common">Fruit fly</name>
    <dbReference type="NCBI Taxonomy" id="7224"/>
    <lineage>
        <taxon>Eukaryota</taxon>
        <taxon>Metazoa</taxon>
        <taxon>Ecdysozoa</taxon>
        <taxon>Arthropoda</taxon>
        <taxon>Hexapoda</taxon>
        <taxon>Insecta</taxon>
        <taxon>Pterygota</taxon>
        <taxon>Neoptera</taxon>
        <taxon>Endopterygota</taxon>
        <taxon>Diptera</taxon>
        <taxon>Brachycera</taxon>
        <taxon>Muscomorpha</taxon>
        <taxon>Ephydroidea</taxon>
        <taxon>Drosophilidae</taxon>
        <taxon>Drosophila</taxon>
    </lineage>
</organism>
<keyword evidence="8" id="KW-0863">Zinc-finger</keyword>
<evidence type="ECO:0000256" key="7">
    <source>
        <dbReference type="ARBA" id="ARBA00047984"/>
    </source>
</evidence>
<keyword evidence="8" id="KW-0479">Metal-binding</keyword>
<keyword evidence="6" id="KW-0067">ATP-binding</keyword>
<accession>A0A6J1MDL8</accession>
<reference evidence="12" key="1">
    <citation type="submission" date="2025-08" db="UniProtKB">
        <authorList>
            <consortium name="RefSeq"/>
        </authorList>
    </citation>
    <scope>IDENTIFICATION</scope>
    <source>
        <strain evidence="12">15085-1641.00</strain>
        <tissue evidence="12">Whole body</tissue>
    </source>
</reference>
<evidence type="ECO:0000256" key="8">
    <source>
        <dbReference type="PROSITE-ProRule" id="PRU00723"/>
    </source>
</evidence>
<feature type="compositionally biased region" description="Basic and acidic residues" evidence="9">
    <location>
        <begin position="282"/>
        <end position="292"/>
    </location>
</feature>
<dbReference type="Pfam" id="PF00270">
    <property type="entry name" value="DEAD"/>
    <property type="match status" value="1"/>
</dbReference>
<proteinExistence type="predicted"/>
<evidence type="ECO:0000256" key="9">
    <source>
        <dbReference type="SAM" id="MobiDB-lite"/>
    </source>
</evidence>
<name>A0A6J1MDL8_DROHY</name>
<dbReference type="Gene3D" id="2.30.30.140">
    <property type="match status" value="1"/>
</dbReference>